<evidence type="ECO:0000313" key="6">
    <source>
        <dbReference type="Proteomes" id="UP000184277"/>
    </source>
</evidence>
<dbReference type="EMBL" id="CAUZHL010000005">
    <property type="protein sequence ID" value="CAK1214052.1"/>
    <property type="molecule type" value="Genomic_DNA"/>
</dbReference>
<evidence type="ECO:0000313" key="5">
    <source>
        <dbReference type="EMBL" id="STG52151.1"/>
    </source>
</evidence>
<dbReference type="EMBL" id="UGAW01000001">
    <property type="protein sequence ID" value="STG52151.1"/>
    <property type="molecule type" value="Genomic_DNA"/>
</dbReference>
<proteinExistence type="predicted"/>
<dbReference type="Proteomes" id="UP000184277">
    <property type="component" value="Unassembled WGS sequence"/>
</dbReference>
<gene>
    <name evidence="4" type="ORF">BK383_26775</name>
    <name evidence="3" type="ORF">ExPECSC038_03151</name>
    <name evidence="2" type="ORF">FGAF848_39490</name>
    <name evidence="5" type="ORF">NCTC11112_02643</name>
</gene>
<dbReference type="EMBL" id="MOKI01000080">
    <property type="protein sequence ID" value="OJR47853.1"/>
    <property type="molecule type" value="Genomic_DNA"/>
</dbReference>
<sequence length="92" mass="9754">MLEEYKKVVNSGDGDAVKGDEAGRQATGKEGKKWIGGQQRGGAGQPAIRPVHDLTAAGFNMMNSLPVTSTGGYDKADSAGCDVRSDRKTLWR</sequence>
<dbReference type="Proteomes" id="UP001190091">
    <property type="component" value="Unassembled WGS sequence"/>
</dbReference>
<reference evidence="2" key="4">
    <citation type="submission" date="2023-10" db="EMBL/GenBank/DDBJ databases">
        <authorList>
            <person name="Leclercq S."/>
        </authorList>
    </citation>
    <scope>NUCLEOTIDE SEQUENCE</scope>
    <source>
        <strain evidence="2">F848</strain>
    </source>
</reference>
<reference evidence="5 7" key="3">
    <citation type="submission" date="2018-06" db="EMBL/GenBank/DDBJ databases">
        <authorList>
            <consortium name="Pathogen Informatics"/>
            <person name="Doyle S."/>
        </authorList>
    </citation>
    <scope>NUCLEOTIDE SEQUENCE [LARGE SCALE GENOMIC DNA]</scope>
    <source>
        <strain evidence="5 7">NCTC11112</strain>
    </source>
</reference>
<feature type="compositionally biased region" description="Basic and acidic residues" evidence="1">
    <location>
        <begin position="15"/>
        <end position="33"/>
    </location>
</feature>
<feature type="region of interest" description="Disordered" evidence="1">
    <location>
        <begin position="70"/>
        <end position="92"/>
    </location>
</feature>
<accession>A0A0D8W455</accession>
<evidence type="ECO:0000313" key="8">
    <source>
        <dbReference type="Proteomes" id="UP000300926"/>
    </source>
</evidence>
<dbReference type="Proteomes" id="UP000254817">
    <property type="component" value="Unassembled WGS sequence"/>
</dbReference>
<protein>
    <submittedName>
        <fullName evidence="5">Integrating conjugative element protein, PFL_4711 family</fullName>
    </submittedName>
</protein>
<evidence type="ECO:0000313" key="7">
    <source>
        <dbReference type="Proteomes" id="UP000254817"/>
    </source>
</evidence>
<feature type="compositionally biased region" description="Basic and acidic residues" evidence="1">
    <location>
        <begin position="83"/>
        <end position="92"/>
    </location>
</feature>
<organism evidence="3 8">
    <name type="scientific">Escherichia coli</name>
    <dbReference type="NCBI Taxonomy" id="562"/>
    <lineage>
        <taxon>Bacteria</taxon>
        <taxon>Pseudomonadati</taxon>
        <taxon>Pseudomonadota</taxon>
        <taxon>Gammaproteobacteria</taxon>
        <taxon>Enterobacterales</taxon>
        <taxon>Enterobacteriaceae</taxon>
        <taxon>Escherichia</taxon>
    </lineage>
</organism>
<feature type="region of interest" description="Disordered" evidence="1">
    <location>
        <begin position="1"/>
        <end position="48"/>
    </location>
</feature>
<dbReference type="AlphaFoldDB" id="A0A0D8W455"/>
<name>A0A0D8W455_ECOLX</name>
<evidence type="ECO:0000256" key="1">
    <source>
        <dbReference type="SAM" id="MobiDB-lite"/>
    </source>
</evidence>
<evidence type="ECO:0000313" key="4">
    <source>
        <dbReference type="EMBL" id="OJR47853.1"/>
    </source>
</evidence>
<evidence type="ECO:0000313" key="2">
    <source>
        <dbReference type="EMBL" id="CAK1214052.1"/>
    </source>
</evidence>
<reference evidence="3 8" key="2">
    <citation type="submission" date="2018-04" db="EMBL/GenBank/DDBJ databases">
        <title>Large scale genomics of bovine and human commensal E. coli to reveal the emerging process of EHEC.</title>
        <authorList>
            <person name="Arimizu Y."/>
            <person name="Ogura Y."/>
        </authorList>
    </citation>
    <scope>NUCLEOTIDE SEQUENCE [LARGE SCALE GENOMIC DNA]</scope>
    <source>
        <strain evidence="3 8">ECSC038</strain>
    </source>
</reference>
<reference evidence="4 6" key="1">
    <citation type="submission" date="2016-10" db="EMBL/GenBank/DDBJ databases">
        <title>Comprehensive resistome analysis reveals the prevalence of NDM and MCR-1 in Chinese poultry production.</title>
        <authorList>
            <person name="Wang Y."/>
            <person name="Zhang R."/>
            <person name="Li J."/>
            <person name="Wu Z."/>
            <person name="Wenjuan Y."/>
            <person name="Schwarz S."/>
            <person name="Tyrrell J."/>
            <person name="Zheng Y."/>
            <person name="Wang S."/>
            <person name="Shen Z."/>
            <person name="Liu Z."/>
            <person name="Lei L."/>
            <person name="Li M."/>
            <person name="Zhang Q."/>
            <person name="Wu C."/>
            <person name="Zhang Q."/>
            <person name="Wu Y."/>
            <person name="Walsh T."/>
            <person name="Shen J."/>
        </authorList>
    </citation>
    <scope>NUCLEOTIDE SEQUENCE [LARGE SCALE GENOMIC DNA]</scope>
    <source>
        <strain evidence="4 6">570</strain>
    </source>
</reference>
<dbReference type="EMBL" id="BFIH01000051">
    <property type="protein sequence ID" value="GCO34535.1"/>
    <property type="molecule type" value="Genomic_DNA"/>
</dbReference>
<evidence type="ECO:0000313" key="3">
    <source>
        <dbReference type="EMBL" id="GCO34535.1"/>
    </source>
</evidence>
<dbReference type="Proteomes" id="UP000300926">
    <property type="component" value="Unassembled WGS sequence"/>
</dbReference>